<comment type="caution">
    <text evidence="1">The sequence shown here is derived from an EMBL/GenBank/DDBJ whole genome shotgun (WGS) entry which is preliminary data.</text>
</comment>
<reference evidence="1 2" key="1">
    <citation type="submission" date="2020-06" db="EMBL/GenBank/DDBJ databases">
        <authorList>
            <person name="Qiu C."/>
            <person name="Liu Z."/>
        </authorList>
    </citation>
    <scope>NUCLEOTIDE SEQUENCE [LARGE SCALE GENOMIC DNA]</scope>
    <source>
        <strain evidence="1 2">EM 1</strain>
    </source>
</reference>
<dbReference type="EMBL" id="JABXYJ010000008">
    <property type="protein sequence ID" value="NVO78961.1"/>
    <property type="molecule type" value="Genomic_DNA"/>
</dbReference>
<name>A0A850QH98_9BURK</name>
<protein>
    <submittedName>
        <fullName evidence="1">Uncharacterized protein</fullName>
    </submittedName>
</protein>
<dbReference type="Proteomes" id="UP000588051">
    <property type="component" value="Unassembled WGS sequence"/>
</dbReference>
<accession>A0A850QH98</accession>
<keyword evidence="2" id="KW-1185">Reference proteome</keyword>
<organism evidence="1 2">
    <name type="scientific">Undibacterium oligocarboniphilum</name>
    <dbReference type="NCBI Taxonomy" id="666702"/>
    <lineage>
        <taxon>Bacteria</taxon>
        <taxon>Pseudomonadati</taxon>
        <taxon>Pseudomonadota</taxon>
        <taxon>Betaproteobacteria</taxon>
        <taxon>Burkholderiales</taxon>
        <taxon>Oxalobacteraceae</taxon>
        <taxon>Undibacterium</taxon>
    </lineage>
</organism>
<gene>
    <name evidence="1" type="ORF">HV832_14115</name>
</gene>
<dbReference type="AlphaFoldDB" id="A0A850QH98"/>
<evidence type="ECO:0000313" key="2">
    <source>
        <dbReference type="Proteomes" id="UP000588051"/>
    </source>
</evidence>
<evidence type="ECO:0000313" key="1">
    <source>
        <dbReference type="EMBL" id="NVO78961.1"/>
    </source>
</evidence>
<sequence>MSEHQVLDPPDKGKDRVQKSFALQFDLFNQLPVKVEVKTGIIKPVLPGDDPFLDELLDKMSSPSEWTDICKEKFAIELLSNIWDDVCCLIQKRISSDTLSASVHHDYQMTLGWILGYWSGAVPINLVLQYENALQKDVYSGSSYQAILETLQSHPLIQQDLAILRETMCGYQFLGVEMNHE</sequence>
<proteinExistence type="predicted"/>
<dbReference type="RefSeq" id="WP_176804496.1">
    <property type="nucleotide sequence ID" value="NZ_JABXYJ010000008.1"/>
</dbReference>